<name>A0A803N9E9_CHEQI</name>
<keyword evidence="3" id="KW-1185">Reference proteome</keyword>
<protein>
    <submittedName>
        <fullName evidence="2">Uncharacterized protein</fullName>
    </submittedName>
</protein>
<evidence type="ECO:0000313" key="2">
    <source>
        <dbReference type="EnsemblPlants" id="AUR62042583-RA:cds"/>
    </source>
</evidence>
<organism evidence="2 3">
    <name type="scientific">Chenopodium quinoa</name>
    <name type="common">Quinoa</name>
    <dbReference type="NCBI Taxonomy" id="63459"/>
    <lineage>
        <taxon>Eukaryota</taxon>
        <taxon>Viridiplantae</taxon>
        <taxon>Streptophyta</taxon>
        <taxon>Embryophyta</taxon>
        <taxon>Tracheophyta</taxon>
        <taxon>Spermatophyta</taxon>
        <taxon>Magnoliopsida</taxon>
        <taxon>eudicotyledons</taxon>
        <taxon>Gunneridae</taxon>
        <taxon>Pentapetalae</taxon>
        <taxon>Caryophyllales</taxon>
        <taxon>Chenopodiaceae</taxon>
        <taxon>Chenopodioideae</taxon>
        <taxon>Atripliceae</taxon>
        <taxon>Chenopodium</taxon>
    </lineage>
</organism>
<dbReference type="Proteomes" id="UP000596660">
    <property type="component" value="Unplaced"/>
</dbReference>
<keyword evidence="1" id="KW-0812">Transmembrane</keyword>
<dbReference type="EnsemblPlants" id="AUR62042583-RA">
    <property type="protein sequence ID" value="AUR62042583-RA:cds"/>
    <property type="gene ID" value="AUR62042583"/>
</dbReference>
<sequence>MAHTVSSKRLAALPYANLLPKIFEHFHIPVDTEEFDKLKTPPVGLDLFNKIGIFRVGEDTWKFLSDLSEEEQAAIPAALSKPKPDSSFSASKLQALEFGMEELRQTLYSLFQGVAEKLEEINGKMGSPDIDAVFMYLIPLIFTVFATLMKECGLVENEEDVWGESWVDECGGFTLVVVAISVMVAVEMVVGKGSEGLVGVLVWLNNSVGRKNYFTFVKLMAMSYLWHYVVLEVKSEAVSLLFWCLYGPWHTSLFSGYHTLGRTVLLPYILIIKGIMTYEYVVALRTQMTAISGRSSVGMGLQYKGTWFTPPRIFMDQQAFLRLHYDWILTKLCPEVTLYNYALKLDILLTLLKAKSPLYAIQPVDNGKRVPQRPVKISAWKLAKLDSKEAIKAGAKARASSSVLRLVSSQPHHFMTVTSYPAAM</sequence>
<feature type="transmembrane region" description="Helical" evidence="1">
    <location>
        <begin position="265"/>
        <end position="284"/>
    </location>
</feature>
<dbReference type="AlphaFoldDB" id="A0A803N9E9"/>
<reference evidence="2" key="1">
    <citation type="journal article" date="2017" name="Nature">
        <title>The genome of Chenopodium quinoa.</title>
        <authorList>
            <person name="Jarvis D.E."/>
            <person name="Ho Y.S."/>
            <person name="Lightfoot D.J."/>
            <person name="Schmoeckel S.M."/>
            <person name="Li B."/>
            <person name="Borm T.J.A."/>
            <person name="Ohyanagi H."/>
            <person name="Mineta K."/>
            <person name="Michell C.T."/>
            <person name="Saber N."/>
            <person name="Kharbatia N.M."/>
            <person name="Rupper R.R."/>
            <person name="Sharp A.R."/>
            <person name="Dally N."/>
            <person name="Boughton B.A."/>
            <person name="Woo Y.H."/>
            <person name="Gao G."/>
            <person name="Schijlen E.G.W.M."/>
            <person name="Guo X."/>
            <person name="Momin A.A."/>
            <person name="Negrao S."/>
            <person name="Al-Babili S."/>
            <person name="Gehring C."/>
            <person name="Roessner U."/>
            <person name="Jung C."/>
            <person name="Murphy K."/>
            <person name="Arold S.T."/>
            <person name="Gojobori T."/>
            <person name="van der Linden C.G."/>
            <person name="van Loo E.N."/>
            <person name="Jellen E.N."/>
            <person name="Maughan P.J."/>
            <person name="Tester M."/>
        </authorList>
    </citation>
    <scope>NUCLEOTIDE SEQUENCE [LARGE SCALE GENOMIC DNA]</scope>
    <source>
        <strain evidence="2">cv. PI 614886</strain>
    </source>
</reference>
<accession>A0A803N9E9</accession>
<evidence type="ECO:0000256" key="1">
    <source>
        <dbReference type="SAM" id="Phobius"/>
    </source>
</evidence>
<evidence type="ECO:0000313" key="3">
    <source>
        <dbReference type="Proteomes" id="UP000596660"/>
    </source>
</evidence>
<dbReference type="Gramene" id="AUR62042583-RA">
    <property type="protein sequence ID" value="AUR62042583-RA:cds"/>
    <property type="gene ID" value="AUR62042583"/>
</dbReference>
<proteinExistence type="predicted"/>
<keyword evidence="1" id="KW-1133">Transmembrane helix</keyword>
<feature type="transmembrane region" description="Helical" evidence="1">
    <location>
        <begin position="133"/>
        <end position="150"/>
    </location>
</feature>
<keyword evidence="1" id="KW-0472">Membrane</keyword>
<reference evidence="2" key="2">
    <citation type="submission" date="2021-03" db="UniProtKB">
        <authorList>
            <consortium name="EnsemblPlants"/>
        </authorList>
    </citation>
    <scope>IDENTIFICATION</scope>
</reference>